<feature type="non-terminal residue" evidence="1">
    <location>
        <position position="369"/>
    </location>
</feature>
<protein>
    <submittedName>
        <fullName evidence="1">Uncharacterized protein</fullName>
    </submittedName>
</protein>
<gene>
    <name evidence="1" type="ORF">LTS18_000112</name>
</gene>
<keyword evidence="2" id="KW-1185">Reference proteome</keyword>
<evidence type="ECO:0000313" key="2">
    <source>
        <dbReference type="Proteomes" id="UP001186974"/>
    </source>
</evidence>
<evidence type="ECO:0000313" key="1">
    <source>
        <dbReference type="EMBL" id="KAK3082182.1"/>
    </source>
</evidence>
<organism evidence="1 2">
    <name type="scientific">Coniosporium uncinatum</name>
    <dbReference type="NCBI Taxonomy" id="93489"/>
    <lineage>
        <taxon>Eukaryota</taxon>
        <taxon>Fungi</taxon>
        <taxon>Dikarya</taxon>
        <taxon>Ascomycota</taxon>
        <taxon>Pezizomycotina</taxon>
        <taxon>Dothideomycetes</taxon>
        <taxon>Dothideomycetes incertae sedis</taxon>
        <taxon>Coniosporium</taxon>
    </lineage>
</organism>
<sequence length="369" mass="41701">MAIHPELEGAQASNNGITPVDIEAWTEDAVQAMATVAISSPSPGIRGTSVTLDIPLDEHPVARPKPSDEEAEGEAARQPRPGYQRRREPIRRDSLKRREALLKGKEGSRRRQRWENDRLLNNPYMQPPLPSDWEIRPTYPVHSVPYILAPLWDAGIAARAAERKVKAKKAAQAAATPEEEAASRIPKELREKLKRARGAKGLLQDLEQEVRKFVEKWEEKDRNLVREGMIDPDSEDEEIVFVGRNGQMSDMRPTMTSEEDLRHHLVFDSLEGDQGATFGRWLVHSIGAYYGLRTWSVTTGDPARRPRKASPTDSNSQRAKRAEARGQTFSTCTHTWFRGPTRRAHARLVETAQKMQNLHMQIQHSLIGV</sequence>
<proteinExistence type="predicted"/>
<dbReference type="EMBL" id="JAWDJW010000005">
    <property type="protein sequence ID" value="KAK3082182.1"/>
    <property type="molecule type" value="Genomic_DNA"/>
</dbReference>
<comment type="caution">
    <text evidence="1">The sequence shown here is derived from an EMBL/GenBank/DDBJ whole genome shotgun (WGS) entry which is preliminary data.</text>
</comment>
<dbReference type="Proteomes" id="UP001186974">
    <property type="component" value="Unassembled WGS sequence"/>
</dbReference>
<reference evidence="1" key="1">
    <citation type="submission" date="2024-09" db="EMBL/GenBank/DDBJ databases">
        <title>Black Yeasts Isolated from many extreme environments.</title>
        <authorList>
            <person name="Coleine C."/>
            <person name="Stajich J.E."/>
            <person name="Selbmann L."/>
        </authorList>
    </citation>
    <scope>NUCLEOTIDE SEQUENCE</scope>
    <source>
        <strain evidence="1">CCFEE 5737</strain>
    </source>
</reference>
<accession>A0ACC3E002</accession>
<name>A0ACC3E002_9PEZI</name>